<sequence length="526" mass="58563">MAKANRAPREDHWVFPTSDALTLFERSVLPIWIFDVDRHAMWWANDAALKFWNAESLDALLARDYSADSATVRKRLRAVVDTAQAGDSVEDTWTLYPKGVPTPVRGRMTPVRIDTDNRKGIMFEVHKIDNQVLEVSDRRLVEATRYTTVMISYFGLDGELLSMNPAAIYAYGNQQSQIAGGKVEEKNHFLTRFKDRDLGRALFDRAKMGGEPSGEYEVRLTPDGIWHRIDLHLGRDPINGDACIIVVEEDVSSLKKAMLDLEKLNRTLEDRVAERTRELQQAQRKAEDANRAKSDFLARMSHDLRTPLNAILGFSQVLSSNETQELAALKFRSYGGDINTSAQRLLELVDDLLDLSRIEAGQFPVNPEPLNLVTMLDETLHMFRPSFPAISISMDHKDVSDPTVVSDRHGISLITTNLISNAFKYTSGKGTVSITISDDPDSDARIVTVADTGEGIGADDLENIFEPYQRGSATTSQKTKGTGLGLSICSRLADLLKIDLKIDSDLGKGTTATLIIPKKLEQPEEA</sequence>
<dbReference type="EC" id="2.7.13.3" evidence="2"/>
<keyword evidence="6" id="KW-0902">Two-component regulatory system</keyword>
<dbReference type="InterPro" id="IPR003661">
    <property type="entry name" value="HisK_dim/P_dom"/>
</dbReference>
<dbReference type="InterPro" id="IPR003594">
    <property type="entry name" value="HATPase_dom"/>
</dbReference>
<dbReference type="InterPro" id="IPR004358">
    <property type="entry name" value="Sig_transdc_His_kin-like_C"/>
</dbReference>
<dbReference type="SUPFAM" id="SSF55785">
    <property type="entry name" value="PYP-like sensor domain (PAS domain)"/>
    <property type="match status" value="1"/>
</dbReference>
<feature type="coiled-coil region" evidence="7">
    <location>
        <begin position="251"/>
        <end position="299"/>
    </location>
</feature>
<evidence type="ECO:0000256" key="7">
    <source>
        <dbReference type="SAM" id="Coils"/>
    </source>
</evidence>
<dbReference type="EMBL" id="SADE01000001">
    <property type="protein sequence ID" value="RVU39050.1"/>
    <property type="molecule type" value="Genomic_DNA"/>
</dbReference>
<dbReference type="CDD" id="cd00082">
    <property type="entry name" value="HisKA"/>
    <property type="match status" value="1"/>
</dbReference>
<dbReference type="GO" id="GO:0000155">
    <property type="term" value="F:phosphorelay sensor kinase activity"/>
    <property type="evidence" value="ECO:0007669"/>
    <property type="project" value="InterPro"/>
</dbReference>
<name>A0A437QWZ0_9PROT</name>
<dbReference type="SUPFAM" id="SSF55874">
    <property type="entry name" value="ATPase domain of HSP90 chaperone/DNA topoisomerase II/histidine kinase"/>
    <property type="match status" value="1"/>
</dbReference>
<dbReference type="PROSITE" id="PS50109">
    <property type="entry name" value="HIS_KIN"/>
    <property type="match status" value="1"/>
</dbReference>
<evidence type="ECO:0000313" key="10">
    <source>
        <dbReference type="Proteomes" id="UP000287447"/>
    </source>
</evidence>
<feature type="domain" description="Histidine kinase" evidence="8">
    <location>
        <begin position="299"/>
        <end position="520"/>
    </location>
</feature>
<keyword evidence="3" id="KW-0597">Phosphoprotein</keyword>
<dbReference type="RefSeq" id="WP_127764422.1">
    <property type="nucleotide sequence ID" value="NZ_SADE01000001.1"/>
</dbReference>
<accession>A0A437QWZ0</accession>
<evidence type="ECO:0000256" key="6">
    <source>
        <dbReference type="ARBA" id="ARBA00023012"/>
    </source>
</evidence>
<evidence type="ECO:0000259" key="8">
    <source>
        <dbReference type="PROSITE" id="PS50109"/>
    </source>
</evidence>
<dbReference type="PANTHER" id="PTHR43711:SF1">
    <property type="entry name" value="HISTIDINE KINASE 1"/>
    <property type="match status" value="1"/>
</dbReference>
<keyword evidence="4" id="KW-0808">Transferase</keyword>
<comment type="catalytic activity">
    <reaction evidence="1">
        <text>ATP + protein L-histidine = ADP + protein N-phospho-L-histidine.</text>
        <dbReference type="EC" id="2.7.13.3"/>
    </reaction>
</comment>
<evidence type="ECO:0000256" key="3">
    <source>
        <dbReference type="ARBA" id="ARBA00022553"/>
    </source>
</evidence>
<evidence type="ECO:0000256" key="1">
    <source>
        <dbReference type="ARBA" id="ARBA00000085"/>
    </source>
</evidence>
<dbReference type="Proteomes" id="UP000287447">
    <property type="component" value="Unassembled WGS sequence"/>
</dbReference>
<dbReference type="InterPro" id="IPR036097">
    <property type="entry name" value="HisK_dim/P_sf"/>
</dbReference>
<dbReference type="InterPro" id="IPR050736">
    <property type="entry name" value="Sensor_HK_Regulatory"/>
</dbReference>
<protein>
    <recommendedName>
        <fullName evidence="2">histidine kinase</fullName>
        <ecNumber evidence="2">2.7.13.3</ecNumber>
    </recommendedName>
</protein>
<keyword evidence="5 9" id="KW-0418">Kinase</keyword>
<dbReference type="SMART" id="SM00387">
    <property type="entry name" value="HATPase_c"/>
    <property type="match status" value="1"/>
</dbReference>
<dbReference type="AlphaFoldDB" id="A0A437QWZ0"/>
<evidence type="ECO:0000256" key="5">
    <source>
        <dbReference type="ARBA" id="ARBA00022777"/>
    </source>
</evidence>
<organism evidence="9 10">
    <name type="scientific">Hwanghaeella grinnelliae</name>
    <dbReference type="NCBI Taxonomy" id="2500179"/>
    <lineage>
        <taxon>Bacteria</taxon>
        <taxon>Pseudomonadati</taxon>
        <taxon>Pseudomonadota</taxon>
        <taxon>Alphaproteobacteria</taxon>
        <taxon>Rhodospirillales</taxon>
        <taxon>Rhodospirillaceae</taxon>
        <taxon>Hwanghaeella</taxon>
    </lineage>
</organism>
<dbReference type="OrthoDB" id="7197814at2"/>
<proteinExistence type="predicted"/>
<keyword evidence="7" id="KW-0175">Coiled coil</keyword>
<dbReference type="Pfam" id="PF02518">
    <property type="entry name" value="HATPase_c"/>
    <property type="match status" value="1"/>
</dbReference>
<dbReference type="SUPFAM" id="SSF47384">
    <property type="entry name" value="Homodimeric domain of signal transducing histidine kinase"/>
    <property type="match status" value="1"/>
</dbReference>
<dbReference type="Gene3D" id="1.10.287.130">
    <property type="match status" value="1"/>
</dbReference>
<keyword evidence="10" id="KW-1185">Reference proteome</keyword>
<dbReference type="Gene3D" id="3.30.450.20">
    <property type="entry name" value="PAS domain"/>
    <property type="match status" value="1"/>
</dbReference>
<gene>
    <name evidence="9" type="ORF">EOI86_07275</name>
</gene>
<evidence type="ECO:0000256" key="4">
    <source>
        <dbReference type="ARBA" id="ARBA00022679"/>
    </source>
</evidence>
<evidence type="ECO:0000313" key="9">
    <source>
        <dbReference type="EMBL" id="RVU39050.1"/>
    </source>
</evidence>
<dbReference type="Pfam" id="PF00512">
    <property type="entry name" value="HisKA"/>
    <property type="match status" value="1"/>
</dbReference>
<dbReference type="PRINTS" id="PR00344">
    <property type="entry name" value="BCTRLSENSOR"/>
</dbReference>
<reference evidence="10" key="1">
    <citation type="submission" date="2019-01" db="EMBL/GenBank/DDBJ databases">
        <title>Gri0909 isolated from a small marine red alga.</title>
        <authorList>
            <person name="Kim J."/>
            <person name="Jeong S.E."/>
            <person name="Jeon C.O."/>
        </authorList>
    </citation>
    <scope>NUCLEOTIDE SEQUENCE [LARGE SCALE GENOMIC DNA]</scope>
    <source>
        <strain evidence="10">Gri0909</strain>
    </source>
</reference>
<dbReference type="Gene3D" id="3.30.565.10">
    <property type="entry name" value="Histidine kinase-like ATPase, C-terminal domain"/>
    <property type="match status" value="1"/>
</dbReference>
<evidence type="ECO:0000256" key="2">
    <source>
        <dbReference type="ARBA" id="ARBA00012438"/>
    </source>
</evidence>
<comment type="caution">
    <text evidence="9">The sequence shown here is derived from an EMBL/GenBank/DDBJ whole genome shotgun (WGS) entry which is preliminary data.</text>
</comment>
<dbReference type="InterPro" id="IPR035965">
    <property type="entry name" value="PAS-like_dom_sf"/>
</dbReference>
<dbReference type="PANTHER" id="PTHR43711">
    <property type="entry name" value="TWO-COMPONENT HISTIDINE KINASE"/>
    <property type="match status" value="1"/>
</dbReference>
<dbReference type="InterPro" id="IPR005467">
    <property type="entry name" value="His_kinase_dom"/>
</dbReference>
<dbReference type="SMART" id="SM00388">
    <property type="entry name" value="HisKA"/>
    <property type="match status" value="1"/>
</dbReference>
<dbReference type="InterPro" id="IPR036890">
    <property type="entry name" value="HATPase_C_sf"/>
</dbReference>